<dbReference type="EMBL" id="JARKIK010000096">
    <property type="protein sequence ID" value="KAK8722314.1"/>
    <property type="molecule type" value="Genomic_DNA"/>
</dbReference>
<evidence type="ECO:0000313" key="2">
    <source>
        <dbReference type="EMBL" id="KAK8722314.1"/>
    </source>
</evidence>
<feature type="compositionally biased region" description="Polar residues" evidence="1">
    <location>
        <begin position="102"/>
        <end position="112"/>
    </location>
</feature>
<name>A0AAW0VZ93_CHEQU</name>
<gene>
    <name evidence="2" type="ORF">OTU49_012371</name>
</gene>
<organism evidence="2 3">
    <name type="scientific">Cherax quadricarinatus</name>
    <name type="common">Australian red claw crayfish</name>
    <dbReference type="NCBI Taxonomy" id="27406"/>
    <lineage>
        <taxon>Eukaryota</taxon>
        <taxon>Metazoa</taxon>
        <taxon>Ecdysozoa</taxon>
        <taxon>Arthropoda</taxon>
        <taxon>Crustacea</taxon>
        <taxon>Multicrustacea</taxon>
        <taxon>Malacostraca</taxon>
        <taxon>Eumalacostraca</taxon>
        <taxon>Eucarida</taxon>
        <taxon>Decapoda</taxon>
        <taxon>Pleocyemata</taxon>
        <taxon>Astacidea</taxon>
        <taxon>Parastacoidea</taxon>
        <taxon>Parastacidae</taxon>
        <taxon>Cherax</taxon>
    </lineage>
</organism>
<comment type="caution">
    <text evidence="2">The sequence shown here is derived from an EMBL/GenBank/DDBJ whole genome shotgun (WGS) entry which is preliminary data.</text>
</comment>
<proteinExistence type="predicted"/>
<evidence type="ECO:0000313" key="3">
    <source>
        <dbReference type="Proteomes" id="UP001445076"/>
    </source>
</evidence>
<feature type="compositionally biased region" description="Polar residues" evidence="1">
    <location>
        <begin position="69"/>
        <end position="78"/>
    </location>
</feature>
<feature type="region of interest" description="Disordered" evidence="1">
    <location>
        <begin position="27"/>
        <end position="79"/>
    </location>
</feature>
<evidence type="ECO:0000256" key="1">
    <source>
        <dbReference type="SAM" id="MobiDB-lite"/>
    </source>
</evidence>
<dbReference type="AlphaFoldDB" id="A0AAW0VZ93"/>
<accession>A0AAW0VZ93</accession>
<dbReference type="Proteomes" id="UP001445076">
    <property type="component" value="Unassembled WGS sequence"/>
</dbReference>
<sequence>MEVNCKYVKRKQLTNYLSQDILDKYKSKIEEGGQPRPIGQKRKSDPLPPDSPSRNSPESNKKLKIDSETLPTQATLNGDDSIISMDEAFSNTSIPGLAPEINATQQSLPLSS</sequence>
<keyword evidence="3" id="KW-1185">Reference proteome</keyword>
<protein>
    <submittedName>
        <fullName evidence="2">Uncharacterized protein</fullName>
    </submittedName>
</protein>
<feature type="region of interest" description="Disordered" evidence="1">
    <location>
        <begin position="92"/>
        <end position="112"/>
    </location>
</feature>
<reference evidence="2 3" key="1">
    <citation type="journal article" date="2024" name="BMC Genomics">
        <title>Genome assembly of redclaw crayfish (Cherax quadricarinatus) provides insights into its immune adaptation and hypoxia tolerance.</title>
        <authorList>
            <person name="Liu Z."/>
            <person name="Zheng J."/>
            <person name="Li H."/>
            <person name="Fang K."/>
            <person name="Wang S."/>
            <person name="He J."/>
            <person name="Zhou D."/>
            <person name="Weng S."/>
            <person name="Chi M."/>
            <person name="Gu Z."/>
            <person name="He J."/>
            <person name="Li F."/>
            <person name="Wang M."/>
        </authorList>
    </citation>
    <scope>NUCLEOTIDE SEQUENCE [LARGE SCALE GENOMIC DNA]</scope>
    <source>
        <tissue evidence="2">Muscle</tissue>
    </source>
</reference>